<organism evidence="1 2">
    <name type="scientific">Sporolactobacillus kofuensis</name>
    <dbReference type="NCBI Taxonomy" id="269672"/>
    <lineage>
        <taxon>Bacteria</taxon>
        <taxon>Bacillati</taxon>
        <taxon>Bacillota</taxon>
        <taxon>Bacilli</taxon>
        <taxon>Bacillales</taxon>
        <taxon>Sporolactobacillaceae</taxon>
        <taxon>Sporolactobacillus</taxon>
    </lineage>
</organism>
<dbReference type="Proteomes" id="UP001596267">
    <property type="component" value="Unassembled WGS sequence"/>
</dbReference>
<dbReference type="RefSeq" id="WP_253076546.1">
    <property type="nucleotide sequence ID" value="NZ_JAMXWN010000009.1"/>
</dbReference>
<accession>A0ABW1WEH0</accession>
<comment type="caution">
    <text evidence="1">The sequence shown here is derived from an EMBL/GenBank/DDBJ whole genome shotgun (WGS) entry which is preliminary data.</text>
</comment>
<sequence length="124" mass="13711">MSLQQFWENLINQPVEIQCKDGSIHYGVIDSFDQDNIYLMPFDQSQQMNETRNEDQRFFGIGFGPQSFLGGFAGGFAGSLLGVGLSSIIGVRPCPYCPPGPYYGPGHRPPYGGWYGPGPGPFYY</sequence>
<protein>
    <submittedName>
        <fullName evidence="1">Uncharacterized protein</fullName>
    </submittedName>
</protein>
<keyword evidence="2" id="KW-1185">Reference proteome</keyword>
<name>A0ABW1WEH0_9BACL</name>
<dbReference type="EMBL" id="JBHSTQ010000009">
    <property type="protein sequence ID" value="MFC6386971.1"/>
    <property type="molecule type" value="Genomic_DNA"/>
</dbReference>
<gene>
    <name evidence="1" type="ORF">ACFP7A_10185</name>
</gene>
<evidence type="ECO:0000313" key="2">
    <source>
        <dbReference type="Proteomes" id="UP001596267"/>
    </source>
</evidence>
<proteinExistence type="predicted"/>
<evidence type="ECO:0000313" key="1">
    <source>
        <dbReference type="EMBL" id="MFC6386971.1"/>
    </source>
</evidence>
<reference evidence="2" key="1">
    <citation type="journal article" date="2019" name="Int. J. Syst. Evol. Microbiol.">
        <title>The Global Catalogue of Microorganisms (GCM) 10K type strain sequencing project: providing services to taxonomists for standard genome sequencing and annotation.</title>
        <authorList>
            <consortium name="The Broad Institute Genomics Platform"/>
            <consortium name="The Broad Institute Genome Sequencing Center for Infectious Disease"/>
            <person name="Wu L."/>
            <person name="Ma J."/>
        </authorList>
    </citation>
    <scope>NUCLEOTIDE SEQUENCE [LARGE SCALE GENOMIC DNA]</scope>
    <source>
        <strain evidence="2">CCUG 42001</strain>
    </source>
</reference>